<dbReference type="OrthoDB" id="5526813at2"/>
<reference evidence="2 3" key="1">
    <citation type="submission" date="2018-05" db="EMBL/GenBank/DDBJ databases">
        <title>Complete genome sequence of Massilia oculi sp. nov. CCUG 43427T (=DSM 26321T), the type strain of M. oculi, and comparison with genome sequences of other Massilia strains.</title>
        <authorList>
            <person name="Zhu B."/>
        </authorList>
    </citation>
    <scope>NUCLEOTIDE SEQUENCE [LARGE SCALE GENOMIC DNA]</scope>
    <source>
        <strain evidence="2 3">CCUG 43427</strain>
    </source>
</reference>
<feature type="region of interest" description="Disordered" evidence="1">
    <location>
        <begin position="114"/>
        <end position="200"/>
    </location>
</feature>
<evidence type="ECO:0008006" key="4">
    <source>
        <dbReference type="Google" id="ProtNLM"/>
    </source>
</evidence>
<evidence type="ECO:0000313" key="2">
    <source>
        <dbReference type="EMBL" id="AWL04248.1"/>
    </source>
</evidence>
<dbReference type="AlphaFoldDB" id="A0A2S2DFW9"/>
<proteinExistence type="predicted"/>
<sequence>MARARNIKPGFFTNDELVELPFATRLLFIGLWTIADREGRVVDRPKKIKMEIFPADDVDCEQALGQLADSGFITRYQADGIKVIEIANFAKHQAPHSTEKDSALPDAEGFYTVNERSKNGGITGKSTKAKAVETKANVKPPLDNVIPPSDNALIPDSPILNPDTPTTTDASAPAEGGGGPADPDDFRPPGAAPLPPRQDLPEPVAPAVAIAVALRPLGVTATSMNPIVIGWADRGVSIELLVEAVRMAREHKGDESIPPQYLAPIVERLLNPAERRTAARPPAVNEKFNFSHLDRSGDQRAMEESMQRHGATVPGPDEEIEFCRPN</sequence>
<feature type="region of interest" description="Disordered" evidence="1">
    <location>
        <begin position="302"/>
        <end position="326"/>
    </location>
</feature>
<dbReference type="RefSeq" id="WP_109344634.1">
    <property type="nucleotide sequence ID" value="NZ_CP029343.1"/>
</dbReference>
<keyword evidence="3" id="KW-1185">Reference proteome</keyword>
<organism evidence="2 3">
    <name type="scientific">Massilia oculi</name>
    <dbReference type="NCBI Taxonomy" id="945844"/>
    <lineage>
        <taxon>Bacteria</taxon>
        <taxon>Pseudomonadati</taxon>
        <taxon>Pseudomonadota</taxon>
        <taxon>Betaproteobacteria</taxon>
        <taxon>Burkholderiales</taxon>
        <taxon>Oxalobacteraceae</taxon>
        <taxon>Telluria group</taxon>
        <taxon>Massilia</taxon>
    </lineage>
</organism>
<gene>
    <name evidence="2" type="ORF">DIR46_07255</name>
</gene>
<name>A0A2S2DFW9_9BURK</name>
<accession>A0A2S2DFW9</accession>
<evidence type="ECO:0000313" key="3">
    <source>
        <dbReference type="Proteomes" id="UP000245820"/>
    </source>
</evidence>
<protein>
    <recommendedName>
        <fullName evidence="4">Phage replication protein</fullName>
    </recommendedName>
</protein>
<dbReference type="Proteomes" id="UP000245820">
    <property type="component" value="Chromosome"/>
</dbReference>
<dbReference type="EMBL" id="CP029343">
    <property type="protein sequence ID" value="AWL04248.1"/>
    <property type="molecule type" value="Genomic_DNA"/>
</dbReference>
<feature type="compositionally biased region" description="Low complexity" evidence="1">
    <location>
        <begin position="162"/>
        <end position="174"/>
    </location>
</feature>
<dbReference type="KEGG" id="mtim:DIR46_07255"/>
<evidence type="ECO:0000256" key="1">
    <source>
        <dbReference type="SAM" id="MobiDB-lite"/>
    </source>
</evidence>